<dbReference type="InterPro" id="IPR001254">
    <property type="entry name" value="Trypsin_dom"/>
</dbReference>
<protein>
    <recommendedName>
        <fullName evidence="4">Peptidase S1 domain-containing protein</fullName>
    </recommendedName>
</protein>
<dbReference type="Gene3D" id="2.40.10.10">
    <property type="entry name" value="Trypsin-like serine proteases"/>
    <property type="match status" value="1"/>
</dbReference>
<evidence type="ECO:0000256" key="3">
    <source>
        <dbReference type="SAM" id="SignalP"/>
    </source>
</evidence>
<dbReference type="Proteomes" id="UP000594260">
    <property type="component" value="Unplaced"/>
</dbReference>
<evidence type="ECO:0000313" key="5">
    <source>
        <dbReference type="EnsemblMetazoa" id="XP_022663563"/>
    </source>
</evidence>
<dbReference type="PROSITE" id="PS00135">
    <property type="entry name" value="TRYPSIN_SER"/>
    <property type="match status" value="1"/>
</dbReference>
<dbReference type="FunFam" id="2.40.10.10:FF:000068">
    <property type="entry name" value="transmembrane protease serine 2"/>
    <property type="match status" value="1"/>
</dbReference>
<feature type="domain" description="Peptidase S1" evidence="4">
    <location>
        <begin position="41"/>
        <end position="275"/>
    </location>
</feature>
<evidence type="ECO:0000256" key="2">
    <source>
        <dbReference type="ARBA" id="ARBA00024195"/>
    </source>
</evidence>
<dbReference type="InterPro" id="IPR001314">
    <property type="entry name" value="Peptidase_S1A"/>
</dbReference>
<dbReference type="AlphaFoldDB" id="A0A7M7MB83"/>
<dbReference type="GO" id="GO:0006508">
    <property type="term" value="P:proteolysis"/>
    <property type="evidence" value="ECO:0007669"/>
    <property type="project" value="InterPro"/>
</dbReference>
<comment type="similarity">
    <text evidence="2">Belongs to the peptidase S1 family. CLIP subfamily.</text>
</comment>
<keyword evidence="6" id="KW-1185">Reference proteome</keyword>
<dbReference type="PRINTS" id="PR00722">
    <property type="entry name" value="CHYMOTRYPSIN"/>
</dbReference>
<dbReference type="SUPFAM" id="SSF50494">
    <property type="entry name" value="Trypsin-like serine proteases"/>
    <property type="match status" value="1"/>
</dbReference>
<dbReference type="InterPro" id="IPR009003">
    <property type="entry name" value="Peptidase_S1_PA"/>
</dbReference>
<keyword evidence="3" id="KW-0732">Signal</keyword>
<dbReference type="RefSeq" id="XP_022663563.1">
    <property type="nucleotide sequence ID" value="XM_022807828.1"/>
</dbReference>
<dbReference type="EnsemblMetazoa" id="XM_022807828">
    <property type="protein sequence ID" value="XP_022663563"/>
    <property type="gene ID" value="LOC111251342"/>
</dbReference>
<evidence type="ECO:0000256" key="1">
    <source>
        <dbReference type="ARBA" id="ARBA00023157"/>
    </source>
</evidence>
<sequence>MQLLIGLVLVAACRAKVTLLAANRQQSECRCHALEPRVRRIVGGTTLGDHQGMPWMAALLDIEDRLMGGATILNQRFLLTAAHICNGTKPDELTAAVGINRISRNTAKVQNRTMPKVARCIEHPNFDPVTGVNDIAILELYEPLPFGDNVAPVCLSAPSGNNVVFVSGWGKTEEDALGPSEDLRVAKLIKASLIQCQSEFGPESVPAEQVICAIGRSRDACQGDSGGPLMENLLDRDMWTQLGIVSWGFGCGRPHTPGIYTKVEYYLPWMTSVVNSFCIVQPAVDFVGNAIYNTN</sequence>
<dbReference type="InParanoid" id="A0A7M7MB83"/>
<reference evidence="5" key="1">
    <citation type="submission" date="2021-01" db="UniProtKB">
        <authorList>
            <consortium name="EnsemblMetazoa"/>
        </authorList>
    </citation>
    <scope>IDENTIFICATION</scope>
</reference>
<dbReference type="OMA" id="GEYHEYS"/>
<dbReference type="GO" id="GO:0004252">
    <property type="term" value="F:serine-type endopeptidase activity"/>
    <property type="evidence" value="ECO:0007669"/>
    <property type="project" value="InterPro"/>
</dbReference>
<dbReference type="InterPro" id="IPR043504">
    <property type="entry name" value="Peptidase_S1_PA_chymotrypsin"/>
</dbReference>
<dbReference type="PANTHER" id="PTHR24252">
    <property type="entry name" value="ACROSIN-RELATED"/>
    <property type="match status" value="1"/>
</dbReference>
<dbReference type="InterPro" id="IPR033116">
    <property type="entry name" value="TRYPSIN_SER"/>
</dbReference>
<dbReference type="PROSITE" id="PS50240">
    <property type="entry name" value="TRYPSIN_DOM"/>
    <property type="match status" value="1"/>
</dbReference>
<dbReference type="GeneID" id="111251342"/>
<name>A0A7M7MB83_VARDE</name>
<proteinExistence type="inferred from homology"/>
<evidence type="ECO:0000313" key="6">
    <source>
        <dbReference type="Proteomes" id="UP000594260"/>
    </source>
</evidence>
<accession>A0A7M7MB83</accession>
<dbReference type="KEGG" id="vde:111251342"/>
<dbReference type="Pfam" id="PF00089">
    <property type="entry name" value="Trypsin"/>
    <property type="match status" value="1"/>
</dbReference>
<dbReference type="PANTHER" id="PTHR24252:SF7">
    <property type="entry name" value="HYALIN"/>
    <property type="match status" value="1"/>
</dbReference>
<organism evidence="5 6">
    <name type="scientific">Varroa destructor</name>
    <name type="common">Honeybee mite</name>
    <dbReference type="NCBI Taxonomy" id="109461"/>
    <lineage>
        <taxon>Eukaryota</taxon>
        <taxon>Metazoa</taxon>
        <taxon>Ecdysozoa</taxon>
        <taxon>Arthropoda</taxon>
        <taxon>Chelicerata</taxon>
        <taxon>Arachnida</taxon>
        <taxon>Acari</taxon>
        <taxon>Parasitiformes</taxon>
        <taxon>Mesostigmata</taxon>
        <taxon>Gamasina</taxon>
        <taxon>Dermanyssoidea</taxon>
        <taxon>Varroidae</taxon>
        <taxon>Varroa</taxon>
    </lineage>
</organism>
<dbReference type="SMART" id="SM00020">
    <property type="entry name" value="Tryp_SPc"/>
    <property type="match status" value="1"/>
</dbReference>
<feature type="chain" id="PRO_5029677010" description="Peptidase S1 domain-containing protein" evidence="3">
    <location>
        <begin position="16"/>
        <end position="295"/>
    </location>
</feature>
<dbReference type="FunFam" id="2.40.10.10:FF:000002">
    <property type="entry name" value="Transmembrane protease serine"/>
    <property type="match status" value="1"/>
</dbReference>
<feature type="signal peptide" evidence="3">
    <location>
        <begin position="1"/>
        <end position="15"/>
    </location>
</feature>
<dbReference type="OrthoDB" id="546450at2759"/>
<dbReference type="CDD" id="cd00190">
    <property type="entry name" value="Tryp_SPc"/>
    <property type="match status" value="1"/>
</dbReference>
<keyword evidence="1" id="KW-1015">Disulfide bond</keyword>
<evidence type="ECO:0000259" key="4">
    <source>
        <dbReference type="PROSITE" id="PS50240"/>
    </source>
</evidence>